<gene>
    <name evidence="2" type="ORF">SAMN06297129_0789</name>
</gene>
<dbReference type="Proteomes" id="UP000231655">
    <property type="component" value="Unassembled WGS sequence"/>
</dbReference>
<feature type="transmembrane region" description="Helical" evidence="1">
    <location>
        <begin position="101"/>
        <end position="124"/>
    </location>
</feature>
<dbReference type="AlphaFoldDB" id="A0A285HYU4"/>
<proteinExistence type="predicted"/>
<keyword evidence="1" id="KW-0472">Membrane</keyword>
<evidence type="ECO:0000313" key="3">
    <source>
        <dbReference type="Proteomes" id="UP000231655"/>
    </source>
</evidence>
<accession>A0A285HYU4</accession>
<name>A0A285HYU4_9RHOB</name>
<keyword evidence="1" id="KW-0812">Transmembrane</keyword>
<dbReference type="RefSeq" id="WP_232617701.1">
    <property type="nucleotide sequence ID" value="NZ_OBEA01000001.1"/>
</dbReference>
<organism evidence="2 3">
    <name type="scientific">Pseudooceanicola antarcticus</name>
    <dbReference type="NCBI Taxonomy" id="1247613"/>
    <lineage>
        <taxon>Bacteria</taxon>
        <taxon>Pseudomonadati</taxon>
        <taxon>Pseudomonadota</taxon>
        <taxon>Alphaproteobacteria</taxon>
        <taxon>Rhodobacterales</taxon>
        <taxon>Paracoccaceae</taxon>
        <taxon>Pseudooceanicola</taxon>
    </lineage>
</organism>
<evidence type="ECO:0000313" key="2">
    <source>
        <dbReference type="EMBL" id="SNY40869.1"/>
    </source>
</evidence>
<protein>
    <submittedName>
        <fullName evidence="2">Uncharacterized protein</fullName>
    </submittedName>
</protein>
<keyword evidence="1" id="KW-1133">Transmembrane helix</keyword>
<evidence type="ECO:0000256" key="1">
    <source>
        <dbReference type="SAM" id="Phobius"/>
    </source>
</evidence>
<sequence length="184" mass="19571">MTTGPQMQLSPRIRQNMEQMLAAQLDSLQSQLKSSNAALQKTAQSAALTISDDLESLRDLSRKSTQDLKDEVAHRRAEIESLMRELEQQRLSHGKIVTGKVVALILSGIALAGLMAAFSAFLGAKVATLPPPEPPIQLIPEQLTGSRTIRGVGGLGQVIVLPPGLPPASCPIGAGTNRTCLTME</sequence>
<dbReference type="EMBL" id="OBEA01000001">
    <property type="protein sequence ID" value="SNY40869.1"/>
    <property type="molecule type" value="Genomic_DNA"/>
</dbReference>
<reference evidence="2 3" key="1">
    <citation type="submission" date="2017-09" db="EMBL/GenBank/DDBJ databases">
        <authorList>
            <person name="Ehlers B."/>
            <person name="Leendertz F.H."/>
        </authorList>
    </citation>
    <scope>NUCLEOTIDE SEQUENCE [LARGE SCALE GENOMIC DNA]</scope>
    <source>
        <strain evidence="2 3">CGMCC 1.12662</strain>
    </source>
</reference>